<evidence type="ECO:0000256" key="1">
    <source>
        <dbReference type="SAM" id="MobiDB-lite"/>
    </source>
</evidence>
<dbReference type="VEuPathDB" id="FungiDB:CC77DRAFT_1056789"/>
<dbReference type="EMBL" id="PDXD01000022">
    <property type="protein sequence ID" value="RYN73132.1"/>
    <property type="molecule type" value="Genomic_DNA"/>
</dbReference>
<reference evidence="3" key="1">
    <citation type="journal article" date="2019" name="bioRxiv">
        <title>Genomics, evolutionary history and diagnostics of the Alternaria alternata species group including apple and Asian pear pathotypes.</title>
        <authorList>
            <person name="Armitage A.D."/>
            <person name="Cockerton H.M."/>
            <person name="Sreenivasaprasad S."/>
            <person name="Woodhall J.W."/>
            <person name="Lane C.R."/>
            <person name="Harrison R.J."/>
            <person name="Clarkson J.P."/>
        </authorList>
    </citation>
    <scope>NUCLEOTIDE SEQUENCE [LARGE SCALE GENOMIC DNA]</scope>
    <source>
        <strain evidence="3">FERA 1177</strain>
    </source>
</reference>
<protein>
    <submittedName>
        <fullName evidence="2">Uncharacterized protein</fullName>
    </submittedName>
</protein>
<accession>A0A4V1WR81</accession>
<name>A0A4V1WR81_ALTAL</name>
<dbReference type="Proteomes" id="UP000291422">
    <property type="component" value="Unassembled WGS sequence"/>
</dbReference>
<proteinExistence type="predicted"/>
<comment type="caution">
    <text evidence="2">The sequence shown here is derived from an EMBL/GenBank/DDBJ whole genome shotgun (WGS) entry which is preliminary data.</text>
</comment>
<evidence type="ECO:0000313" key="3">
    <source>
        <dbReference type="Proteomes" id="UP000291422"/>
    </source>
</evidence>
<organism evidence="2 3">
    <name type="scientific">Alternaria alternata</name>
    <name type="common">Alternaria rot fungus</name>
    <name type="synonym">Torula alternata</name>
    <dbReference type="NCBI Taxonomy" id="5599"/>
    <lineage>
        <taxon>Eukaryota</taxon>
        <taxon>Fungi</taxon>
        <taxon>Dikarya</taxon>
        <taxon>Ascomycota</taxon>
        <taxon>Pezizomycotina</taxon>
        <taxon>Dothideomycetes</taxon>
        <taxon>Pleosporomycetidae</taxon>
        <taxon>Pleosporales</taxon>
        <taxon>Pleosporineae</taxon>
        <taxon>Pleosporaceae</taxon>
        <taxon>Alternaria</taxon>
        <taxon>Alternaria sect. Alternaria</taxon>
        <taxon>Alternaria alternata complex</taxon>
    </lineage>
</organism>
<evidence type="ECO:0000313" key="2">
    <source>
        <dbReference type="EMBL" id="RYN73132.1"/>
    </source>
</evidence>
<feature type="region of interest" description="Disordered" evidence="1">
    <location>
        <begin position="145"/>
        <end position="174"/>
    </location>
</feature>
<gene>
    <name evidence="2" type="ORF">AA0117_g7977</name>
</gene>
<sequence>MHSNISFAIYSTRNTALFPYGITDIIDSRTGTIDYKNVNALCLADLYLITVIPVSTHSIYRRITITITNTRVTTNMSSSYTSGFSTAKRIPTMTFDSILPPEKMTTWEQEDAAAKKKRSSAELAASAKSKVGTAMKSTLTKADQLKNVVSKAKAKRETDKQIRKAEKENQQATR</sequence>
<feature type="compositionally biased region" description="Basic and acidic residues" evidence="1">
    <location>
        <begin position="155"/>
        <end position="174"/>
    </location>
</feature>
<dbReference type="AlphaFoldDB" id="A0A4V1WR81"/>